<organism evidence="1 2">
    <name type="scientific">Pedobacter metabolipauper</name>
    <dbReference type="NCBI Taxonomy" id="425513"/>
    <lineage>
        <taxon>Bacteria</taxon>
        <taxon>Pseudomonadati</taxon>
        <taxon>Bacteroidota</taxon>
        <taxon>Sphingobacteriia</taxon>
        <taxon>Sphingobacteriales</taxon>
        <taxon>Sphingobacteriaceae</taxon>
        <taxon>Pedobacter</taxon>
    </lineage>
</organism>
<gene>
    <name evidence="1" type="ORF">ATK78_0032</name>
</gene>
<evidence type="ECO:0000313" key="2">
    <source>
        <dbReference type="Proteomes" id="UP000295620"/>
    </source>
</evidence>
<proteinExistence type="predicted"/>
<dbReference type="EMBL" id="SNYC01000003">
    <property type="protein sequence ID" value="TDQ10924.1"/>
    <property type="molecule type" value="Genomic_DNA"/>
</dbReference>
<protein>
    <submittedName>
        <fullName evidence="1">Uncharacterized protein</fullName>
    </submittedName>
</protein>
<reference evidence="1 2" key="1">
    <citation type="submission" date="2019-03" db="EMBL/GenBank/DDBJ databases">
        <title>Genomic Encyclopedia of Archaeal and Bacterial Type Strains, Phase II (KMG-II): from individual species to whole genera.</title>
        <authorList>
            <person name="Goeker M."/>
        </authorList>
    </citation>
    <scope>NUCLEOTIDE SEQUENCE [LARGE SCALE GENOMIC DNA]</scope>
    <source>
        <strain evidence="1 2">DSM 19035</strain>
    </source>
</reference>
<evidence type="ECO:0000313" key="1">
    <source>
        <dbReference type="EMBL" id="TDQ10924.1"/>
    </source>
</evidence>
<dbReference type="Proteomes" id="UP000295620">
    <property type="component" value="Unassembled WGS sequence"/>
</dbReference>
<comment type="caution">
    <text evidence="1">The sequence shown here is derived from an EMBL/GenBank/DDBJ whole genome shotgun (WGS) entry which is preliminary data.</text>
</comment>
<accession>A0A4R6SWQ9</accession>
<sequence>MMNIVIFKTSVQDQKDLKVITPLMNILFGEKNWSFALDDEDKILRVVCSVPCTNLIIQILKEMGFRCEEMPYSLH</sequence>
<keyword evidence="2" id="KW-1185">Reference proteome</keyword>
<dbReference type="RefSeq" id="WP_133574048.1">
    <property type="nucleotide sequence ID" value="NZ_SNYC01000003.1"/>
</dbReference>
<dbReference type="AlphaFoldDB" id="A0A4R6SWQ9"/>
<name>A0A4R6SWQ9_9SPHI</name>
<dbReference type="OrthoDB" id="1036397at2"/>